<feature type="modified residue" description="N6,N6-dimethyllysine" evidence="3">
    <location>
        <position position="254"/>
    </location>
</feature>
<dbReference type="OrthoDB" id="6950575at2"/>
<sequence>MASTTLETRDELTPQMKEYDRAGRVWVPYLNYFHRPNHRSPVVNTDSRGFRFVVGKDGRTFSEFEREPGERVRALVGGSTVFGVGATGDAATLPSLLSQRGPARWLNFGGRAFSSTQELMLFLFHARSLGALEKVTLLSGVNNLLLFYLSRDYAKDYGSFFSATEVRRAFAGDAPSPAKSGVIGRLKSIAGGRRAKVEAPEPEIVLPIVDHDAQKTDLLHAIERDLSTWKLLSGALQFELCYVLQPLAGWVRKKPSPEETRLFADLDDQQGEAWRQILREKMDLAQYAWFSKSLADICRTQEIPFLDMNATLSALDLDGRWIFVDRVHLTDEGNEVLTQALVEGGAT</sequence>
<evidence type="ECO:0008006" key="4">
    <source>
        <dbReference type="Google" id="ProtNLM"/>
    </source>
</evidence>
<dbReference type="GO" id="GO:0016788">
    <property type="term" value="F:hydrolase activity, acting on ester bonds"/>
    <property type="evidence" value="ECO:0007669"/>
    <property type="project" value="UniProtKB-ARBA"/>
</dbReference>
<feature type="modified residue" description="N6,N6-dimethyllysine" evidence="3">
    <location>
        <position position="215"/>
    </location>
</feature>
<dbReference type="STRING" id="52.CMC5_025550"/>
<dbReference type="SUPFAM" id="SSF52266">
    <property type="entry name" value="SGNH hydrolase"/>
    <property type="match status" value="1"/>
</dbReference>
<feature type="modified residue" description="N6,N6-dimethyllysine" evidence="3">
    <location>
        <position position="281"/>
    </location>
</feature>
<dbReference type="AlphaFoldDB" id="A0A0K1EC25"/>
<keyword evidence="2" id="KW-1185">Reference proteome</keyword>
<feature type="modified residue" description="N6,N6-dimethyllysine" evidence="3">
    <location>
        <position position="56"/>
    </location>
</feature>
<dbReference type="KEGG" id="ccro:CMC5_025550"/>
<reference evidence="1 2" key="1">
    <citation type="submission" date="2015-07" db="EMBL/GenBank/DDBJ databases">
        <title>Genome analysis of myxobacterium Chondromyces crocatus Cm c5 reveals a high potential for natural compound synthesis and the genetic basis for the loss of fruiting body formation.</title>
        <authorList>
            <person name="Zaburannyi N."/>
            <person name="Bunk B."/>
            <person name="Maier J."/>
            <person name="Overmann J."/>
            <person name="Mueller R."/>
        </authorList>
    </citation>
    <scope>NUCLEOTIDE SEQUENCE [LARGE SCALE GENOMIC DNA]</scope>
    <source>
        <strain evidence="1 2">Cm c5</strain>
    </source>
</reference>
<organism evidence="1 2">
    <name type="scientific">Chondromyces crocatus</name>
    <dbReference type="NCBI Taxonomy" id="52"/>
    <lineage>
        <taxon>Bacteria</taxon>
        <taxon>Pseudomonadati</taxon>
        <taxon>Myxococcota</taxon>
        <taxon>Polyangia</taxon>
        <taxon>Polyangiales</taxon>
        <taxon>Polyangiaceae</taxon>
        <taxon>Chondromyces</taxon>
    </lineage>
</organism>
<keyword evidence="3" id="KW-0002">3D-structure</keyword>
<evidence type="ECO:0007829" key="3">
    <source>
        <dbReference type="PDB" id="8A2N"/>
    </source>
</evidence>
<evidence type="ECO:0000313" key="2">
    <source>
        <dbReference type="Proteomes" id="UP000067626"/>
    </source>
</evidence>
<name>A0A0K1EC25_CHOCO</name>
<evidence type="ECO:0000313" key="1">
    <source>
        <dbReference type="EMBL" id="AKT38409.1"/>
    </source>
</evidence>
<dbReference type="Proteomes" id="UP000067626">
    <property type="component" value="Chromosome"/>
</dbReference>
<feature type="modified residue" description="N6,N6-dimethyllysine" evidence="3">
    <location>
        <position position="134"/>
    </location>
</feature>
<feature type="modified residue" description="N6,N6-dimethyllysine" evidence="3">
    <location>
        <position position="292"/>
    </location>
</feature>
<feature type="modified residue" description="N6,N6-dimethyllysine" evidence="3">
    <location>
        <position position="17"/>
    </location>
</feature>
<dbReference type="RefSeq" id="WP_050430634.1">
    <property type="nucleotide sequence ID" value="NZ_CP012159.1"/>
</dbReference>
<feature type="modified residue" description="N6,N6-dimethyllysine" evidence="3">
    <location>
        <position position="230"/>
    </location>
</feature>
<dbReference type="PDB" id="8A2N">
    <property type="method" value="X-ray"/>
    <property type="resolution" value="2.35 A"/>
    <property type="chains" value="A/B=1-347"/>
</dbReference>
<protein>
    <recommendedName>
        <fullName evidence="4">SGNH hydrolase-type esterase domain-containing protein</fullName>
    </recommendedName>
</protein>
<dbReference type="Gene3D" id="3.40.50.1110">
    <property type="entry name" value="SGNH hydrolase"/>
    <property type="match status" value="1"/>
</dbReference>
<dbReference type="InterPro" id="IPR036514">
    <property type="entry name" value="SGNH_hydro_sf"/>
</dbReference>
<gene>
    <name evidence="1" type="ORF">CMC5_025550</name>
</gene>
<dbReference type="EMBL" id="CP012159">
    <property type="protein sequence ID" value="AKT38409.1"/>
    <property type="molecule type" value="Genomic_DNA"/>
</dbReference>
<proteinExistence type="evidence at protein level"/>
<dbReference type="SMR" id="A0A0K1EC25"/>
<accession>A0A0K1EC25</accession>
<feature type="modified residue" description="N6,N6-dimethyllysine" evidence="3">
    <location>
        <position position="155"/>
    </location>
</feature>
<reference evidence="3" key="2">
    <citation type="journal article" date="2023" name="Nat. Chem.">
        <title>Unusual peptide-binding proteins guide pyrroloindoline alkaloid formation in crocagin biosynthesis.</title>
        <authorList>
            <person name="Adam S."/>
            <person name="Zheng D."/>
            <person name="Klein A."/>
            <person name="Volz C."/>
            <person name="Mullen W."/>
            <person name="Shirran S.L."/>
            <person name="Smith B.O."/>
            <person name="Kalinina O.V."/>
            <person name="Muller R."/>
            <person name="Koehnke J."/>
        </authorList>
    </citation>
    <scope>X-RAY CRYSTALLOGRAPHY (2.35 ANGSTROMS)</scope>
    <scope>METHYLATION AT LYS-17; LYS-56; LYS-134; LYS-155; LYS-215; LYS-230; LYS-254; LYS-281 AND LYS-292</scope>
</reference>